<comment type="caution">
    <text evidence="1">The sequence shown here is derived from an EMBL/GenBank/DDBJ whole genome shotgun (WGS) entry which is preliminary data.</text>
</comment>
<sequence>MHLHAVLDCLPIFAAARHHNYLKSAYFYVQKMSQLEARHPDAYDKLSRGFHVIRCSNQCWAGLSSDLVIEQTLMPSLRSSGGLTHGSGMTKEMRGLWTMSIPITSEYNNAMQEFSGLNYTTI</sequence>
<organism evidence="1 2">
    <name type="scientific">Petrolisthes cinctipes</name>
    <name type="common">Flat porcelain crab</name>
    <dbReference type="NCBI Taxonomy" id="88211"/>
    <lineage>
        <taxon>Eukaryota</taxon>
        <taxon>Metazoa</taxon>
        <taxon>Ecdysozoa</taxon>
        <taxon>Arthropoda</taxon>
        <taxon>Crustacea</taxon>
        <taxon>Multicrustacea</taxon>
        <taxon>Malacostraca</taxon>
        <taxon>Eumalacostraca</taxon>
        <taxon>Eucarida</taxon>
        <taxon>Decapoda</taxon>
        <taxon>Pleocyemata</taxon>
        <taxon>Anomura</taxon>
        <taxon>Galatheoidea</taxon>
        <taxon>Porcellanidae</taxon>
        <taxon>Petrolisthes</taxon>
    </lineage>
</organism>
<accession>A0AAE1GG81</accession>
<dbReference type="EMBL" id="JAWQEG010000284">
    <property type="protein sequence ID" value="KAK3892155.1"/>
    <property type="molecule type" value="Genomic_DNA"/>
</dbReference>
<reference evidence="1" key="1">
    <citation type="submission" date="2023-10" db="EMBL/GenBank/DDBJ databases">
        <title>Genome assemblies of two species of porcelain crab, Petrolisthes cinctipes and Petrolisthes manimaculis (Anomura: Porcellanidae).</title>
        <authorList>
            <person name="Angst P."/>
        </authorList>
    </citation>
    <scope>NUCLEOTIDE SEQUENCE</scope>
    <source>
        <strain evidence="1">PB745_01</strain>
        <tissue evidence="1">Gill</tissue>
    </source>
</reference>
<keyword evidence="2" id="KW-1185">Reference proteome</keyword>
<gene>
    <name evidence="1" type="ORF">Pcinc_003991</name>
</gene>
<protein>
    <submittedName>
        <fullName evidence="1">Uncharacterized protein</fullName>
    </submittedName>
</protein>
<dbReference type="AlphaFoldDB" id="A0AAE1GG81"/>
<evidence type="ECO:0000313" key="2">
    <source>
        <dbReference type="Proteomes" id="UP001286313"/>
    </source>
</evidence>
<dbReference type="Proteomes" id="UP001286313">
    <property type="component" value="Unassembled WGS sequence"/>
</dbReference>
<proteinExistence type="predicted"/>
<evidence type="ECO:0000313" key="1">
    <source>
        <dbReference type="EMBL" id="KAK3892155.1"/>
    </source>
</evidence>
<name>A0AAE1GG81_PETCI</name>